<dbReference type="SUPFAM" id="SSF55811">
    <property type="entry name" value="Nudix"/>
    <property type="match status" value="1"/>
</dbReference>
<name>E3CXA4_9BACT</name>
<keyword evidence="11" id="KW-1185">Reference proteome</keyword>
<dbReference type="EC" id="3.6.1.22" evidence="2"/>
<comment type="cofactor">
    <cofactor evidence="1">
        <name>Mg(2+)</name>
        <dbReference type="ChEBI" id="CHEBI:18420"/>
    </cofactor>
</comment>
<dbReference type="GO" id="GO:0046872">
    <property type="term" value="F:metal ion binding"/>
    <property type="evidence" value="ECO:0007669"/>
    <property type="project" value="UniProtKB-KW"/>
</dbReference>
<reference evidence="10 11" key="1">
    <citation type="journal article" date="2010" name="Stand. Genomic Sci.">
        <title>Non-contiguous finished genome sequence of Aminomonas paucivorans type strain (GLU-3).</title>
        <authorList>
            <person name="Pitluck S."/>
            <person name="Yasawong M."/>
            <person name="Held B."/>
            <person name="Lapidus A."/>
            <person name="Nolan M."/>
            <person name="Copeland A."/>
            <person name="Lucas S."/>
            <person name="Del Rio T.G."/>
            <person name="Tice H."/>
            <person name="Cheng J.F."/>
            <person name="Chertkov O."/>
            <person name="Goodwin L."/>
            <person name="Tapia R."/>
            <person name="Han C."/>
            <person name="Liolios K."/>
            <person name="Ivanova N."/>
            <person name="Mavromatis K."/>
            <person name="Ovchinnikova G."/>
            <person name="Pati A."/>
            <person name="Chen A."/>
            <person name="Palaniappan K."/>
            <person name="Land M."/>
            <person name="Hauser L."/>
            <person name="Chang Y.J."/>
            <person name="Jeffries C.D."/>
            <person name="Pukall R."/>
            <person name="Spring S."/>
            <person name="Rohde M."/>
            <person name="Sikorski J."/>
            <person name="Goker M."/>
            <person name="Woyke T."/>
            <person name="Bristow J."/>
            <person name="Eisen J.A."/>
            <person name="Markowitz V."/>
            <person name="Hugenholtz P."/>
            <person name="Kyrpides N.C."/>
            <person name="Klenk H.P."/>
        </authorList>
    </citation>
    <scope>NUCLEOTIDE SEQUENCE [LARGE SCALE GENOMIC DNA]</scope>
    <source>
        <strain evidence="10 11">DSM 12260</strain>
    </source>
</reference>
<evidence type="ECO:0000256" key="1">
    <source>
        <dbReference type="ARBA" id="ARBA00001946"/>
    </source>
</evidence>
<sequence length="261" mass="29330">MEGTEKALPLVFRGDEVLLRREGAGTERLPREEDLTPLRGLLHPHPQEDRDGWREMDPGAPLPEGWRGADLRSLWAVLGEEAFFRAGRAFHLRHWSRTVRFCGRCGTPLADHPAERARVCPACGELHYPLVSPAILVSVVREGRLLLARGHHFPPGRYSVLAGFVEPGESLEETVHREVREEVGLEVTGVRYVASQPWPFPHSLMVGFEATWTGGEIRLQEEEIADAGWYAPEDLPEIPPSVSLSRRLIDRFLARHGTAPR</sequence>
<keyword evidence="4 7" id="KW-0378">Hydrolase</keyword>
<protein>
    <recommendedName>
        <fullName evidence="2">NAD(+) diphosphatase</fullName>
        <ecNumber evidence="2">3.6.1.22</ecNumber>
    </recommendedName>
</protein>
<gene>
    <name evidence="10" type="ORF">Apau_0183</name>
</gene>
<dbReference type="Pfam" id="PF00293">
    <property type="entry name" value="NUDIX"/>
    <property type="match status" value="1"/>
</dbReference>
<dbReference type="PANTHER" id="PTHR11383">
    <property type="entry name" value="NUCLEOSIDE DIPHOSPHATE-LINKED MOIETY X MOTIF 13"/>
    <property type="match status" value="1"/>
</dbReference>
<dbReference type="InterPro" id="IPR049734">
    <property type="entry name" value="NudC-like_C"/>
</dbReference>
<dbReference type="AlphaFoldDB" id="E3CXA4"/>
<dbReference type="InterPro" id="IPR015376">
    <property type="entry name" value="Znr_NADH_PPase"/>
</dbReference>
<dbReference type="NCBIfam" id="NF001299">
    <property type="entry name" value="PRK00241.1"/>
    <property type="match status" value="1"/>
</dbReference>
<evidence type="ECO:0000256" key="3">
    <source>
        <dbReference type="ARBA" id="ARBA00022723"/>
    </source>
</evidence>
<dbReference type="EMBL" id="CM001022">
    <property type="protein sequence ID" value="EFQ22620.1"/>
    <property type="molecule type" value="Genomic_DNA"/>
</dbReference>
<dbReference type="InterPro" id="IPR000086">
    <property type="entry name" value="NUDIX_hydrolase_dom"/>
</dbReference>
<dbReference type="PaxDb" id="584708-Apau_0183"/>
<dbReference type="Gene3D" id="3.90.79.10">
    <property type="entry name" value="Nucleoside Triphosphate Pyrophosphohydrolase"/>
    <property type="match status" value="1"/>
</dbReference>
<evidence type="ECO:0000256" key="8">
    <source>
        <dbReference type="SAM" id="MobiDB-lite"/>
    </source>
</evidence>
<comment type="similarity">
    <text evidence="7">Belongs to the Nudix hydrolase family.</text>
</comment>
<dbReference type="eggNOG" id="COG2816">
    <property type="taxonomic scope" value="Bacteria"/>
</dbReference>
<evidence type="ECO:0000256" key="6">
    <source>
        <dbReference type="ARBA" id="ARBA00023027"/>
    </source>
</evidence>
<keyword evidence="6" id="KW-0520">NAD</keyword>
<dbReference type="Pfam" id="PF09297">
    <property type="entry name" value="Zn_ribbon_NUD"/>
    <property type="match status" value="1"/>
</dbReference>
<evidence type="ECO:0000313" key="10">
    <source>
        <dbReference type="EMBL" id="EFQ22620.1"/>
    </source>
</evidence>
<organism evidence="10 11">
    <name type="scientific">Aminomonas paucivorans DSM 12260</name>
    <dbReference type="NCBI Taxonomy" id="584708"/>
    <lineage>
        <taxon>Bacteria</taxon>
        <taxon>Thermotogati</taxon>
        <taxon>Synergistota</taxon>
        <taxon>Synergistia</taxon>
        <taxon>Synergistales</taxon>
        <taxon>Synergistaceae</taxon>
        <taxon>Aminomonas</taxon>
    </lineage>
</organism>
<evidence type="ECO:0000256" key="2">
    <source>
        <dbReference type="ARBA" id="ARBA00012381"/>
    </source>
</evidence>
<dbReference type="STRING" id="584708.Apau_0183"/>
<feature type="region of interest" description="Disordered" evidence="8">
    <location>
        <begin position="23"/>
        <end position="54"/>
    </location>
</feature>
<dbReference type="PROSITE" id="PS00893">
    <property type="entry name" value="NUDIX_BOX"/>
    <property type="match status" value="1"/>
</dbReference>
<accession>E3CXA4</accession>
<dbReference type="HOGENOM" id="CLU_037162_0_1_0"/>
<evidence type="ECO:0000313" key="11">
    <source>
        <dbReference type="Proteomes" id="UP000005096"/>
    </source>
</evidence>
<dbReference type="InterPro" id="IPR020084">
    <property type="entry name" value="NUDIX_hydrolase_CS"/>
</dbReference>
<dbReference type="PRINTS" id="PR00502">
    <property type="entry name" value="NUDIXFAMILY"/>
</dbReference>
<dbReference type="PANTHER" id="PTHR11383:SF3">
    <property type="entry name" value="NAD(P)H PYROPHOSPHATASE NUDT13, MITOCHONDRIAL"/>
    <property type="match status" value="1"/>
</dbReference>
<dbReference type="Gene3D" id="3.90.79.20">
    <property type="match status" value="1"/>
</dbReference>
<dbReference type="CDD" id="cd03429">
    <property type="entry name" value="NUDIX_NADH_pyrophosphatase_Nudt13"/>
    <property type="match status" value="1"/>
</dbReference>
<feature type="domain" description="Nudix hydrolase" evidence="9">
    <location>
        <begin position="127"/>
        <end position="254"/>
    </location>
</feature>
<evidence type="ECO:0000256" key="7">
    <source>
        <dbReference type="RuleBase" id="RU003476"/>
    </source>
</evidence>
<keyword evidence="5" id="KW-0460">Magnesium</keyword>
<dbReference type="InterPro" id="IPR015797">
    <property type="entry name" value="NUDIX_hydrolase-like_dom_sf"/>
</dbReference>
<feature type="compositionally biased region" description="Basic and acidic residues" evidence="8">
    <location>
        <begin position="45"/>
        <end position="54"/>
    </location>
</feature>
<evidence type="ECO:0000256" key="5">
    <source>
        <dbReference type="ARBA" id="ARBA00022842"/>
    </source>
</evidence>
<dbReference type="InterPro" id="IPR020476">
    <property type="entry name" value="Nudix_hydrolase"/>
</dbReference>
<dbReference type="GO" id="GO:0016787">
    <property type="term" value="F:hydrolase activity"/>
    <property type="evidence" value="ECO:0007669"/>
    <property type="project" value="UniProtKB-KW"/>
</dbReference>
<feature type="compositionally biased region" description="Basic and acidic residues" evidence="8">
    <location>
        <begin position="23"/>
        <end position="36"/>
    </location>
</feature>
<dbReference type="PROSITE" id="PS51462">
    <property type="entry name" value="NUDIX"/>
    <property type="match status" value="1"/>
</dbReference>
<evidence type="ECO:0000259" key="9">
    <source>
        <dbReference type="PROSITE" id="PS51462"/>
    </source>
</evidence>
<keyword evidence="3" id="KW-0479">Metal-binding</keyword>
<proteinExistence type="inferred from homology"/>
<evidence type="ECO:0000256" key="4">
    <source>
        <dbReference type="ARBA" id="ARBA00022801"/>
    </source>
</evidence>
<dbReference type="RefSeq" id="WP_006299764.1">
    <property type="nucleotide sequence ID" value="NZ_CM001022.1"/>
</dbReference>
<dbReference type="Proteomes" id="UP000005096">
    <property type="component" value="Chromosome"/>
</dbReference>